<gene>
    <name evidence="6" type="ORF">ACIBP5_19885</name>
</gene>
<dbReference type="InterPro" id="IPR050109">
    <property type="entry name" value="HTH-type_TetR-like_transc_reg"/>
</dbReference>
<evidence type="ECO:0000256" key="2">
    <source>
        <dbReference type="ARBA" id="ARBA00023125"/>
    </source>
</evidence>
<organism evidence="6 7">
    <name type="scientific">Nonomuraea indica</name>
    <dbReference type="NCBI Taxonomy" id="1581193"/>
    <lineage>
        <taxon>Bacteria</taxon>
        <taxon>Bacillati</taxon>
        <taxon>Actinomycetota</taxon>
        <taxon>Actinomycetes</taxon>
        <taxon>Streptosporangiales</taxon>
        <taxon>Streptosporangiaceae</taxon>
        <taxon>Nonomuraea</taxon>
    </lineage>
</organism>
<reference evidence="6 7" key="1">
    <citation type="submission" date="2024-10" db="EMBL/GenBank/DDBJ databases">
        <title>The Natural Products Discovery Center: Release of the First 8490 Sequenced Strains for Exploring Actinobacteria Biosynthetic Diversity.</title>
        <authorList>
            <person name="Kalkreuter E."/>
            <person name="Kautsar S.A."/>
            <person name="Yang D."/>
            <person name="Bader C.D."/>
            <person name="Teijaro C.N."/>
            <person name="Fluegel L."/>
            <person name="Davis C.M."/>
            <person name="Simpson J.R."/>
            <person name="Lauterbach L."/>
            <person name="Steele A.D."/>
            <person name="Gui C."/>
            <person name="Meng S."/>
            <person name="Li G."/>
            <person name="Viehrig K."/>
            <person name="Ye F."/>
            <person name="Su P."/>
            <person name="Kiefer A.F."/>
            <person name="Nichols A."/>
            <person name="Cepeda A.J."/>
            <person name="Yan W."/>
            <person name="Fan B."/>
            <person name="Jiang Y."/>
            <person name="Adhikari A."/>
            <person name="Zheng C.-J."/>
            <person name="Schuster L."/>
            <person name="Cowan T.M."/>
            <person name="Smanski M.J."/>
            <person name="Chevrette M.G."/>
            <person name="De Carvalho L.P.S."/>
            <person name="Shen B."/>
        </authorList>
    </citation>
    <scope>NUCLEOTIDE SEQUENCE [LARGE SCALE GENOMIC DNA]</scope>
    <source>
        <strain evidence="6 7">NPDC049503</strain>
    </source>
</reference>
<feature type="domain" description="HTH tetR-type" evidence="5">
    <location>
        <begin position="11"/>
        <end position="71"/>
    </location>
</feature>
<dbReference type="Proteomes" id="UP001612928">
    <property type="component" value="Unassembled WGS sequence"/>
</dbReference>
<dbReference type="InterPro" id="IPR036271">
    <property type="entry name" value="Tet_transcr_reg_TetR-rel_C_sf"/>
</dbReference>
<evidence type="ECO:0000259" key="5">
    <source>
        <dbReference type="PROSITE" id="PS50977"/>
    </source>
</evidence>
<keyword evidence="1" id="KW-0805">Transcription regulation</keyword>
<dbReference type="PANTHER" id="PTHR30055:SF151">
    <property type="entry name" value="TRANSCRIPTIONAL REGULATORY PROTEIN"/>
    <property type="match status" value="1"/>
</dbReference>
<sequence length="221" mass="23221">MARRTQGTSAGLDRERIAAAAVALVDRDGLERFGVRRLAEELGVDPMSIYHHIKGKAALLDAISEAVLAEVAPATHDASHGWQEIARRTAHAYRETAYRHPQVFPLLATRAQTSPVALAALERLVTAMREAGLPDQVVADAPMTLFGFLNGYLMAVLNGGSGGGGAMPAIDATTYPTMAALAPLQAGFGSVEEFDRILGTVLGGILDRARAAGGGHDVRSV</sequence>
<evidence type="ECO:0000256" key="4">
    <source>
        <dbReference type="PROSITE-ProRule" id="PRU00335"/>
    </source>
</evidence>
<dbReference type="Gene3D" id="1.10.357.10">
    <property type="entry name" value="Tetracycline Repressor, domain 2"/>
    <property type="match status" value="1"/>
</dbReference>
<dbReference type="InterPro" id="IPR001647">
    <property type="entry name" value="HTH_TetR"/>
</dbReference>
<evidence type="ECO:0000313" key="7">
    <source>
        <dbReference type="Proteomes" id="UP001612928"/>
    </source>
</evidence>
<dbReference type="PANTHER" id="PTHR30055">
    <property type="entry name" value="HTH-TYPE TRANSCRIPTIONAL REGULATOR RUTR"/>
    <property type="match status" value="1"/>
</dbReference>
<dbReference type="PROSITE" id="PS50977">
    <property type="entry name" value="HTH_TETR_2"/>
    <property type="match status" value="1"/>
</dbReference>
<dbReference type="SUPFAM" id="SSF48498">
    <property type="entry name" value="Tetracyclin repressor-like, C-terminal domain"/>
    <property type="match status" value="1"/>
</dbReference>
<evidence type="ECO:0000313" key="6">
    <source>
        <dbReference type="EMBL" id="MFI7442231.1"/>
    </source>
</evidence>
<dbReference type="EMBL" id="JBITMB010000004">
    <property type="protein sequence ID" value="MFI7442231.1"/>
    <property type="molecule type" value="Genomic_DNA"/>
</dbReference>
<comment type="caution">
    <text evidence="6">The sequence shown here is derived from an EMBL/GenBank/DDBJ whole genome shotgun (WGS) entry which is preliminary data.</text>
</comment>
<dbReference type="Gene3D" id="1.10.10.60">
    <property type="entry name" value="Homeodomain-like"/>
    <property type="match status" value="1"/>
</dbReference>
<evidence type="ECO:0000256" key="1">
    <source>
        <dbReference type="ARBA" id="ARBA00023015"/>
    </source>
</evidence>
<keyword evidence="3" id="KW-0804">Transcription</keyword>
<feature type="DNA-binding region" description="H-T-H motif" evidence="4">
    <location>
        <begin position="34"/>
        <end position="53"/>
    </location>
</feature>
<proteinExistence type="predicted"/>
<name>A0ABW8A617_9ACTN</name>
<evidence type="ECO:0000256" key="3">
    <source>
        <dbReference type="ARBA" id="ARBA00023163"/>
    </source>
</evidence>
<dbReference type="InterPro" id="IPR004111">
    <property type="entry name" value="Repressor_TetR_C"/>
</dbReference>
<dbReference type="Pfam" id="PF02909">
    <property type="entry name" value="TetR_C_1"/>
    <property type="match status" value="1"/>
</dbReference>
<keyword evidence="7" id="KW-1185">Reference proteome</keyword>
<dbReference type="RefSeq" id="WP_397022193.1">
    <property type="nucleotide sequence ID" value="NZ_JBITMB010000004.1"/>
</dbReference>
<dbReference type="Pfam" id="PF00440">
    <property type="entry name" value="TetR_N"/>
    <property type="match status" value="1"/>
</dbReference>
<keyword evidence="2 4" id="KW-0238">DNA-binding</keyword>
<dbReference type="InterPro" id="IPR009057">
    <property type="entry name" value="Homeodomain-like_sf"/>
</dbReference>
<accession>A0ABW8A617</accession>
<protein>
    <submittedName>
        <fullName evidence="6">TetR/AcrR family transcriptional regulator</fullName>
    </submittedName>
</protein>
<dbReference type="SUPFAM" id="SSF46689">
    <property type="entry name" value="Homeodomain-like"/>
    <property type="match status" value="1"/>
</dbReference>